<dbReference type="KEGG" id="eba:ebA3327"/>
<organism evidence="2 3">
    <name type="scientific">Aromatoleum aromaticum (strain DSM 19018 / LMG 30748 / EbN1)</name>
    <name type="common">Azoarcus sp. (strain EbN1)</name>
    <dbReference type="NCBI Taxonomy" id="76114"/>
    <lineage>
        <taxon>Bacteria</taxon>
        <taxon>Pseudomonadati</taxon>
        <taxon>Pseudomonadota</taxon>
        <taxon>Betaproteobacteria</taxon>
        <taxon>Rhodocyclales</taxon>
        <taxon>Rhodocyclaceae</taxon>
        <taxon>Aromatoleum</taxon>
    </lineage>
</organism>
<accession>Q5P3W3</accession>
<feature type="compositionally biased region" description="Basic and acidic residues" evidence="1">
    <location>
        <begin position="17"/>
        <end position="27"/>
    </location>
</feature>
<dbReference type="Proteomes" id="UP000006552">
    <property type="component" value="Chromosome"/>
</dbReference>
<evidence type="ECO:0000313" key="2">
    <source>
        <dbReference type="EMBL" id="CAI08000.1"/>
    </source>
</evidence>
<proteinExistence type="predicted"/>
<feature type="region of interest" description="Disordered" evidence="1">
    <location>
        <begin position="1"/>
        <end position="58"/>
    </location>
</feature>
<keyword evidence="3" id="KW-1185">Reference proteome</keyword>
<sequence length="58" mass="6102">MRAGRAHQLFNGLAHEFSSKPSHDMAHAGRPARSEPSVVRPAAENVQGRPSPAAISSA</sequence>
<name>Q5P3W3_AROAE</name>
<reference evidence="2 3" key="1">
    <citation type="journal article" date="2005" name="Arch. Microbiol.">
        <title>The genome sequence of an anaerobic aromatic-degrading denitrifying bacterium, strain EbN1.</title>
        <authorList>
            <person name="Rabus R."/>
            <person name="Kube M."/>
            <person name="Heider J."/>
            <person name="Beck A."/>
            <person name="Heitmann K."/>
            <person name="Widdel F."/>
            <person name="Reinhardt R."/>
        </authorList>
    </citation>
    <scope>NUCLEOTIDE SEQUENCE [LARGE SCALE GENOMIC DNA]</scope>
    <source>
        <strain evidence="2 3">EbN1</strain>
    </source>
</reference>
<evidence type="ECO:0000313" key="3">
    <source>
        <dbReference type="Proteomes" id="UP000006552"/>
    </source>
</evidence>
<dbReference type="HOGENOM" id="CLU_2969270_0_0_4"/>
<dbReference type="AlphaFoldDB" id="Q5P3W3"/>
<protein>
    <submittedName>
        <fullName evidence="2">Uncharacterized protein</fullName>
    </submittedName>
</protein>
<gene>
    <name evidence="2" type="ORF">ebA3327</name>
</gene>
<evidence type="ECO:0000256" key="1">
    <source>
        <dbReference type="SAM" id="MobiDB-lite"/>
    </source>
</evidence>
<dbReference type="EMBL" id="CR555306">
    <property type="protein sequence ID" value="CAI08000.1"/>
    <property type="molecule type" value="Genomic_DNA"/>
</dbReference>